<evidence type="ECO:0000313" key="3">
    <source>
        <dbReference type="Proteomes" id="UP000663840"/>
    </source>
</evidence>
<dbReference type="Proteomes" id="UP000663840">
    <property type="component" value="Unassembled WGS sequence"/>
</dbReference>
<protein>
    <submittedName>
        <fullName evidence="2">Uncharacterized protein</fullName>
    </submittedName>
</protein>
<feature type="compositionally biased region" description="Basic residues" evidence="1">
    <location>
        <begin position="67"/>
        <end position="93"/>
    </location>
</feature>
<dbReference type="AlphaFoldDB" id="A0A8H3H6E0"/>
<proteinExistence type="predicted"/>
<sequence>MLRTCLRSQIFHIITGKQCFMHCGNLQLRGGRLFAVQITAPTRSTSGFRHMHSGPGIGATKPESTQKKKRRKNNKFKARKRQTSGKQKNKNKHEKGNQDIVAALTQAIKDDYWPDIMHYSTLHPEHLKGWHPDESEWLAGHRMSMALSGMSEEKLKSICDSHGVLSVEKLAKVWAKKHLDQVDYVPGVDYDQDLLAWDIPWPAGPNKPPGPWTFEMNGMSLVKERKKTDECSDDDQLSK</sequence>
<name>A0A8H3H6E0_9AGAM</name>
<gene>
    <name evidence="2" type="ORF">RDB_LOCUS136541</name>
</gene>
<evidence type="ECO:0000256" key="1">
    <source>
        <dbReference type="SAM" id="MobiDB-lite"/>
    </source>
</evidence>
<dbReference type="EMBL" id="CAJMWR010004083">
    <property type="protein sequence ID" value="CAE6482760.1"/>
    <property type="molecule type" value="Genomic_DNA"/>
</dbReference>
<evidence type="ECO:0000313" key="2">
    <source>
        <dbReference type="EMBL" id="CAE6482760.1"/>
    </source>
</evidence>
<comment type="caution">
    <text evidence="2">The sequence shown here is derived from an EMBL/GenBank/DDBJ whole genome shotgun (WGS) entry which is preliminary data.</text>
</comment>
<accession>A0A8H3H6E0</accession>
<feature type="region of interest" description="Disordered" evidence="1">
    <location>
        <begin position="45"/>
        <end position="98"/>
    </location>
</feature>
<reference evidence="2" key="1">
    <citation type="submission" date="2021-01" db="EMBL/GenBank/DDBJ databases">
        <authorList>
            <person name="Kaushik A."/>
        </authorList>
    </citation>
    <scope>NUCLEOTIDE SEQUENCE</scope>
    <source>
        <strain evidence="2">AG1-1A</strain>
    </source>
</reference>
<organism evidence="2 3">
    <name type="scientific">Rhizoctonia solani</name>
    <dbReference type="NCBI Taxonomy" id="456999"/>
    <lineage>
        <taxon>Eukaryota</taxon>
        <taxon>Fungi</taxon>
        <taxon>Dikarya</taxon>
        <taxon>Basidiomycota</taxon>
        <taxon>Agaricomycotina</taxon>
        <taxon>Agaricomycetes</taxon>
        <taxon>Cantharellales</taxon>
        <taxon>Ceratobasidiaceae</taxon>
        <taxon>Rhizoctonia</taxon>
    </lineage>
</organism>